<protein>
    <submittedName>
        <fullName evidence="3">Ser/Thr protein phosphatase</fullName>
    </submittedName>
</protein>
<dbReference type="GO" id="GO:0005975">
    <property type="term" value="P:carbohydrate metabolic process"/>
    <property type="evidence" value="ECO:0007669"/>
    <property type="project" value="UniProtKB-ARBA"/>
</dbReference>
<dbReference type="GO" id="GO:0004553">
    <property type="term" value="F:hydrolase activity, hydrolyzing O-glycosyl compounds"/>
    <property type="evidence" value="ECO:0007669"/>
    <property type="project" value="UniProtKB-ARBA"/>
</dbReference>
<feature type="transmembrane region" description="Helical" evidence="1">
    <location>
        <begin position="233"/>
        <end position="252"/>
    </location>
</feature>
<dbReference type="STRING" id="1263015.BN580_00290"/>
<accession>R6V2U4</accession>
<evidence type="ECO:0000313" key="4">
    <source>
        <dbReference type="Proteomes" id="UP000017938"/>
    </source>
</evidence>
<evidence type="ECO:0000256" key="2">
    <source>
        <dbReference type="SAM" id="SignalP"/>
    </source>
</evidence>
<keyword evidence="1" id="KW-1133">Transmembrane helix</keyword>
<dbReference type="AlphaFoldDB" id="R6V2U4"/>
<dbReference type="InterPro" id="IPR013320">
    <property type="entry name" value="ConA-like_dom_sf"/>
</dbReference>
<organism evidence="3 4">
    <name type="scientific">Candidatus Colimorpha enterica</name>
    <dbReference type="NCBI Taxonomy" id="3083063"/>
    <lineage>
        <taxon>Bacteria</taxon>
        <taxon>Pseudomonadati</taxon>
        <taxon>Bacteroidota</taxon>
        <taxon>Bacteroidia</taxon>
        <taxon>Bacteroidales</taxon>
        <taxon>Candidatus Colimorpha</taxon>
    </lineage>
</organism>
<proteinExistence type="predicted"/>
<evidence type="ECO:0000256" key="1">
    <source>
        <dbReference type="SAM" id="Phobius"/>
    </source>
</evidence>
<feature type="chain" id="PRO_5004433708" evidence="2">
    <location>
        <begin position="27"/>
        <end position="257"/>
    </location>
</feature>
<dbReference type="Gene3D" id="2.60.120.200">
    <property type="match status" value="1"/>
</dbReference>
<keyword evidence="2" id="KW-0732">Signal</keyword>
<comment type="caution">
    <text evidence="3">The sequence shown here is derived from an EMBL/GenBank/DDBJ whole genome shotgun (WGS) entry which is preliminary data.</text>
</comment>
<keyword evidence="1" id="KW-0472">Membrane</keyword>
<name>R6V2U4_9BACT</name>
<reference evidence="3" key="1">
    <citation type="submission" date="2012-11" db="EMBL/GenBank/DDBJ databases">
        <title>Dependencies among metagenomic species, viruses, plasmids and units of genetic variation.</title>
        <authorList>
            <person name="Nielsen H.B."/>
            <person name="Almeida M."/>
            <person name="Juncker A.S."/>
            <person name="Rasmussen S."/>
            <person name="Li J."/>
            <person name="Sunagawa S."/>
            <person name="Plichta D."/>
            <person name="Gautier L."/>
            <person name="Le Chatelier E."/>
            <person name="Peletier E."/>
            <person name="Bonde I."/>
            <person name="Nielsen T."/>
            <person name="Manichanh C."/>
            <person name="Arumugam M."/>
            <person name="Batto J."/>
            <person name="Santos M.B.Q.D."/>
            <person name="Blom N."/>
            <person name="Borruel N."/>
            <person name="Burgdorf K.S."/>
            <person name="Boumezbeur F."/>
            <person name="Casellas F."/>
            <person name="Dore J."/>
            <person name="Guarner F."/>
            <person name="Hansen T."/>
            <person name="Hildebrand F."/>
            <person name="Kaas R.S."/>
            <person name="Kennedy S."/>
            <person name="Kristiansen K."/>
            <person name="Kultima J.R."/>
            <person name="Leonard P."/>
            <person name="Levenez F."/>
            <person name="Lund O."/>
            <person name="Moumen B."/>
            <person name="Le Paslier D."/>
            <person name="Pons N."/>
            <person name="Pedersen O."/>
            <person name="Prifti E."/>
            <person name="Qin J."/>
            <person name="Raes J."/>
            <person name="Tap J."/>
            <person name="Tims S."/>
            <person name="Ussery D.W."/>
            <person name="Yamada T."/>
            <person name="MetaHit consortium"/>
            <person name="Renault P."/>
            <person name="Sicheritz-Ponten T."/>
            <person name="Bork P."/>
            <person name="Wang J."/>
            <person name="Brunak S."/>
            <person name="Ehrlich S.D."/>
        </authorList>
    </citation>
    <scope>NUCLEOTIDE SEQUENCE [LARGE SCALE GENOMIC DNA]</scope>
</reference>
<evidence type="ECO:0000313" key="3">
    <source>
        <dbReference type="EMBL" id="CDC77102.1"/>
    </source>
</evidence>
<keyword evidence="1" id="KW-0812">Transmembrane</keyword>
<dbReference type="Proteomes" id="UP000017938">
    <property type="component" value="Unassembled WGS sequence"/>
</dbReference>
<gene>
    <name evidence="3" type="ORF">BN580_00290</name>
</gene>
<feature type="signal peptide" evidence="2">
    <location>
        <begin position="1"/>
        <end position="26"/>
    </location>
</feature>
<dbReference type="EMBL" id="CBFW010000418">
    <property type="protein sequence ID" value="CDC77102.1"/>
    <property type="molecule type" value="Genomic_DNA"/>
</dbReference>
<sequence>MKTLRTVSALIVTVAMIAVMAIGAFAAENYDWNLLNIDYSSEADLEKAKIQQGASYAVKDGVLRINRNGTNEDHYFDLPEMKTSGKVVISTKFRTNSHNVALRINGANNSLKFNICVNGEKNLFIKGSANIVAENVADEKWHELNAVVDLDAKTIVLTVDGGTPFNGTFAGHSQAGNVDGVARVFWHVNSAAAEGGYLDVDYFRISDGKIAQGGSDSGSGSTDKPGTPETSDATLVAVTVLAAGAVVTAFTAKKRRK</sequence>
<dbReference type="SUPFAM" id="SSF49899">
    <property type="entry name" value="Concanavalin A-like lectins/glucanases"/>
    <property type="match status" value="1"/>
</dbReference>